<dbReference type="GO" id="GO:0003735">
    <property type="term" value="F:structural constituent of ribosome"/>
    <property type="evidence" value="ECO:0007669"/>
    <property type="project" value="InterPro"/>
</dbReference>
<keyword evidence="3" id="KW-0687">Ribonucleoprotein</keyword>
<comment type="similarity">
    <text evidence="1">Belongs to the eukaryotic ribosomal protein eS19 family.</text>
</comment>
<keyword evidence="2" id="KW-0689">Ribosomal protein</keyword>
<protein>
    <recommendedName>
        <fullName evidence="6">40S ribosomal protein S19</fullName>
    </recommendedName>
</protein>
<comment type="caution">
    <text evidence="4">The sequence shown here is derived from an EMBL/GenBank/DDBJ whole genome shotgun (WGS) entry which is preliminary data.</text>
</comment>
<dbReference type="Proteomes" id="UP001187531">
    <property type="component" value="Unassembled WGS sequence"/>
</dbReference>
<dbReference type="InterPro" id="IPR036388">
    <property type="entry name" value="WH-like_DNA-bd_sf"/>
</dbReference>
<dbReference type="InterPro" id="IPR001266">
    <property type="entry name" value="Ribosomal_eS19"/>
</dbReference>
<dbReference type="Gene3D" id="1.10.10.10">
    <property type="entry name" value="Winged helix-like DNA-binding domain superfamily/Winged helix DNA-binding domain"/>
    <property type="match status" value="1"/>
</dbReference>
<gene>
    <name evidence="4" type="ORF">QYM36_015194</name>
</gene>
<accession>A0AA88KZ42</accession>
<dbReference type="InterPro" id="IPR018277">
    <property type="entry name" value="Ribosomal_eS19_CS"/>
</dbReference>
<name>A0AA88KZ42_ARTSF</name>
<evidence type="ECO:0000256" key="2">
    <source>
        <dbReference type="ARBA" id="ARBA00022980"/>
    </source>
</evidence>
<proteinExistence type="inferred from homology"/>
<dbReference type="PROSITE" id="PS00628">
    <property type="entry name" value="RIBOSOMAL_S19E"/>
    <property type="match status" value="1"/>
</dbReference>
<evidence type="ECO:0000313" key="4">
    <source>
        <dbReference type="EMBL" id="KAK2707414.1"/>
    </source>
</evidence>
<reference evidence="4" key="1">
    <citation type="submission" date="2023-07" db="EMBL/GenBank/DDBJ databases">
        <title>Chromosome-level genome assembly of Artemia franciscana.</title>
        <authorList>
            <person name="Jo E."/>
        </authorList>
    </citation>
    <scope>NUCLEOTIDE SEQUENCE</scope>
    <source>
        <tissue evidence="4">Whole body</tissue>
    </source>
</reference>
<dbReference type="GO" id="GO:0003723">
    <property type="term" value="F:RNA binding"/>
    <property type="evidence" value="ECO:0007669"/>
    <property type="project" value="TreeGrafter"/>
</dbReference>
<dbReference type="SMART" id="SM01413">
    <property type="entry name" value="Ribosomal_S19e"/>
    <property type="match status" value="1"/>
</dbReference>
<organism evidence="4 5">
    <name type="scientific">Artemia franciscana</name>
    <name type="common">Brine shrimp</name>
    <name type="synonym">Artemia sanfranciscana</name>
    <dbReference type="NCBI Taxonomy" id="6661"/>
    <lineage>
        <taxon>Eukaryota</taxon>
        <taxon>Metazoa</taxon>
        <taxon>Ecdysozoa</taxon>
        <taxon>Arthropoda</taxon>
        <taxon>Crustacea</taxon>
        <taxon>Branchiopoda</taxon>
        <taxon>Anostraca</taxon>
        <taxon>Artemiidae</taxon>
        <taxon>Artemia</taxon>
    </lineage>
</organism>
<dbReference type="FunFam" id="1.10.10.10:FF:000118">
    <property type="entry name" value="40S ribosomal protein S19"/>
    <property type="match status" value="1"/>
</dbReference>
<dbReference type="GO" id="GO:0022627">
    <property type="term" value="C:cytosolic small ribosomal subunit"/>
    <property type="evidence" value="ECO:0007669"/>
    <property type="project" value="TreeGrafter"/>
</dbReference>
<dbReference type="GO" id="GO:0002181">
    <property type="term" value="P:cytoplasmic translation"/>
    <property type="evidence" value="ECO:0007669"/>
    <property type="project" value="UniProtKB-ARBA"/>
</dbReference>
<dbReference type="Pfam" id="PF01090">
    <property type="entry name" value="Ribosomal_S19e"/>
    <property type="match status" value="1"/>
</dbReference>
<dbReference type="PANTHER" id="PTHR11710:SF0">
    <property type="entry name" value="40S RIBOSOMAL PROTEIN S19"/>
    <property type="match status" value="1"/>
</dbReference>
<dbReference type="AlphaFoldDB" id="A0AA88KZ42"/>
<keyword evidence="5" id="KW-1185">Reference proteome</keyword>
<dbReference type="GO" id="GO:0000028">
    <property type="term" value="P:ribosomal small subunit assembly"/>
    <property type="evidence" value="ECO:0007669"/>
    <property type="project" value="TreeGrafter"/>
</dbReference>
<sequence>MATTVMTTSVKDVNQHEFVKALAAFLKKSGKLKAPEWSDLVKTAVYKEYAPFNKDWFYIRCASIARHAYIKSPVGVGQIRRIYGGHKNNGVSPSHFCKSSGNVARKVLQALESVKILEKDPNSGGRRLTSQGQRDLDRIASQMKIVAA</sequence>
<dbReference type="PANTHER" id="PTHR11710">
    <property type="entry name" value="40S RIBOSOMAL PROTEIN S19"/>
    <property type="match status" value="1"/>
</dbReference>
<dbReference type="EMBL" id="JAVRJZ010000019">
    <property type="protein sequence ID" value="KAK2707414.1"/>
    <property type="molecule type" value="Genomic_DNA"/>
</dbReference>
<evidence type="ECO:0000256" key="3">
    <source>
        <dbReference type="ARBA" id="ARBA00023274"/>
    </source>
</evidence>
<evidence type="ECO:0000313" key="5">
    <source>
        <dbReference type="Proteomes" id="UP001187531"/>
    </source>
</evidence>
<dbReference type="InterPro" id="IPR036390">
    <property type="entry name" value="WH_DNA-bd_sf"/>
</dbReference>
<evidence type="ECO:0008006" key="6">
    <source>
        <dbReference type="Google" id="ProtNLM"/>
    </source>
</evidence>
<dbReference type="SUPFAM" id="SSF46785">
    <property type="entry name" value="Winged helix' DNA-binding domain"/>
    <property type="match status" value="1"/>
</dbReference>
<evidence type="ECO:0000256" key="1">
    <source>
        <dbReference type="ARBA" id="ARBA00010014"/>
    </source>
</evidence>